<sequence length="308" mass="34467">MPRAERLRVDPEWLEAVPLQLRCAYSLQSLERVYLEELKRLEIHLEPFDCDFSAFQAPAAGTTPSALDVEDFPEAPQELDAASGCEEGACSAVEDKEEGYPPRWSLLLPRPTTSRPPEAALGSVPKKQSQRGKGSSKRRPRKGRVLKKAEGNAKEARRLTLRRRLQSTSAFVRSDGFSLEANGLAASTGWHGRLPSLQDRELVSRAYDDGSIVEYVQHFYPVYYDRAQERPALLLDSEDRAFAYRTTVLPWLREADEALWQAIQLLLGSELESEDTVARCAKGVRGLHLPSILGHHRSYSVVGLLPNS</sequence>
<proteinExistence type="predicted"/>
<dbReference type="EMBL" id="CACVBS010000101">
    <property type="protein sequence ID" value="CAA7271225.1"/>
    <property type="molecule type" value="Genomic_DNA"/>
</dbReference>
<dbReference type="Proteomes" id="UP000467700">
    <property type="component" value="Unassembled WGS sequence"/>
</dbReference>
<gene>
    <name evidence="2" type="ORF">AAE3_LOCUS13224</name>
</gene>
<organism evidence="2 3">
    <name type="scientific">Cyclocybe aegerita</name>
    <name type="common">Black poplar mushroom</name>
    <name type="synonym">Agrocybe aegerita</name>
    <dbReference type="NCBI Taxonomy" id="1973307"/>
    <lineage>
        <taxon>Eukaryota</taxon>
        <taxon>Fungi</taxon>
        <taxon>Dikarya</taxon>
        <taxon>Basidiomycota</taxon>
        <taxon>Agaricomycotina</taxon>
        <taxon>Agaricomycetes</taxon>
        <taxon>Agaricomycetidae</taxon>
        <taxon>Agaricales</taxon>
        <taxon>Agaricineae</taxon>
        <taxon>Bolbitiaceae</taxon>
        <taxon>Cyclocybe</taxon>
    </lineage>
</organism>
<feature type="compositionally biased region" description="Low complexity" evidence="1">
    <location>
        <begin position="105"/>
        <end position="117"/>
    </location>
</feature>
<name>A0A8S0W167_CYCAE</name>
<evidence type="ECO:0000256" key="1">
    <source>
        <dbReference type="SAM" id="MobiDB-lite"/>
    </source>
</evidence>
<protein>
    <submittedName>
        <fullName evidence="2">Uncharacterized protein</fullName>
    </submittedName>
</protein>
<keyword evidence="3" id="KW-1185">Reference proteome</keyword>
<evidence type="ECO:0000313" key="2">
    <source>
        <dbReference type="EMBL" id="CAA7271225.1"/>
    </source>
</evidence>
<comment type="caution">
    <text evidence="2">The sequence shown here is derived from an EMBL/GenBank/DDBJ whole genome shotgun (WGS) entry which is preliminary data.</text>
</comment>
<feature type="region of interest" description="Disordered" evidence="1">
    <location>
        <begin position="78"/>
        <end position="158"/>
    </location>
</feature>
<evidence type="ECO:0000313" key="3">
    <source>
        <dbReference type="Proteomes" id="UP000467700"/>
    </source>
</evidence>
<feature type="compositionally biased region" description="Basic residues" evidence="1">
    <location>
        <begin position="128"/>
        <end position="146"/>
    </location>
</feature>
<accession>A0A8S0W167</accession>
<dbReference type="AlphaFoldDB" id="A0A8S0W167"/>
<feature type="compositionally biased region" description="Basic and acidic residues" evidence="1">
    <location>
        <begin position="147"/>
        <end position="158"/>
    </location>
</feature>
<reference evidence="2 3" key="1">
    <citation type="submission" date="2020-01" db="EMBL/GenBank/DDBJ databases">
        <authorList>
            <person name="Gupta K D."/>
        </authorList>
    </citation>
    <scope>NUCLEOTIDE SEQUENCE [LARGE SCALE GENOMIC DNA]</scope>
</reference>